<name>A0A6J6DQY6_9ZZZZ</name>
<evidence type="ECO:0000313" key="2">
    <source>
        <dbReference type="EMBL" id="CAB4566407.1"/>
    </source>
</evidence>
<dbReference type="EMBL" id="CAEZTC010000152">
    <property type="protein sequence ID" value="CAB4566407.1"/>
    <property type="molecule type" value="Genomic_DNA"/>
</dbReference>
<organism evidence="2">
    <name type="scientific">freshwater metagenome</name>
    <dbReference type="NCBI Taxonomy" id="449393"/>
    <lineage>
        <taxon>unclassified sequences</taxon>
        <taxon>metagenomes</taxon>
        <taxon>ecological metagenomes</taxon>
    </lineage>
</organism>
<feature type="region of interest" description="Disordered" evidence="1">
    <location>
        <begin position="1"/>
        <end position="25"/>
    </location>
</feature>
<accession>A0A6J6DQY6</accession>
<evidence type="ECO:0000256" key="1">
    <source>
        <dbReference type="SAM" id="MobiDB-lite"/>
    </source>
</evidence>
<gene>
    <name evidence="2" type="ORF">UFOPK1572_01128</name>
</gene>
<proteinExistence type="predicted"/>
<dbReference type="AlphaFoldDB" id="A0A6J6DQY6"/>
<protein>
    <submittedName>
        <fullName evidence="2">Unannotated protein</fullName>
    </submittedName>
</protein>
<reference evidence="2" key="1">
    <citation type="submission" date="2020-05" db="EMBL/GenBank/DDBJ databases">
        <authorList>
            <person name="Chiriac C."/>
            <person name="Salcher M."/>
            <person name="Ghai R."/>
            <person name="Kavagutti S V."/>
        </authorList>
    </citation>
    <scope>NUCLEOTIDE SEQUENCE</scope>
</reference>
<sequence length="301" mass="31812">MLLASCSSAQSTPTTTTEPALPQGKCSATTANPTLGLAAITDAFLVRAWTNPNSSDYTEFVRIGDDPFATPPTQGGDLSVVETATVSIATCGVFVGTCCEPVSGITYYGGETTGEWQMLMGRLPAMSPDGERLSVVAYEQLVITSVRTPEETAAVISIPTGETVNFLGAHWLNTEQVALLGATADGVYMWVVTVVDNAVSEPVLITNSVNWLSDNLNEVEFVGVDENGNIAVRVPRTTSTVIEYRYPDSFEVRSSTPLGTPVLSYRTTMDRSAMVTSTGVLSVWSGNNNPAQVGAGYGWAG</sequence>
<feature type="compositionally biased region" description="Polar residues" evidence="1">
    <location>
        <begin position="1"/>
        <end position="18"/>
    </location>
</feature>